<evidence type="ECO:0000259" key="1">
    <source>
        <dbReference type="Pfam" id="PF03190"/>
    </source>
</evidence>
<gene>
    <name evidence="2" type="ORF">SAMN06265182_0789</name>
</gene>
<dbReference type="CDD" id="cd02955">
    <property type="entry name" value="SSP411"/>
    <property type="match status" value="1"/>
</dbReference>
<dbReference type="PIRSF" id="PIRSF006402">
    <property type="entry name" value="UCP006402_thioredoxin"/>
    <property type="match status" value="1"/>
</dbReference>
<dbReference type="Gene3D" id="3.40.30.10">
    <property type="entry name" value="Glutaredoxin"/>
    <property type="match status" value="1"/>
</dbReference>
<dbReference type="AlphaFoldDB" id="A0A285NBF9"/>
<evidence type="ECO:0000313" key="2">
    <source>
        <dbReference type="EMBL" id="SNZ06759.1"/>
    </source>
</evidence>
<dbReference type="InterPro" id="IPR036249">
    <property type="entry name" value="Thioredoxin-like_sf"/>
</dbReference>
<evidence type="ECO:0000313" key="3">
    <source>
        <dbReference type="Proteomes" id="UP000219036"/>
    </source>
</evidence>
<dbReference type="SUPFAM" id="SSF52833">
    <property type="entry name" value="Thioredoxin-like"/>
    <property type="match status" value="1"/>
</dbReference>
<dbReference type="Proteomes" id="UP000219036">
    <property type="component" value="Unassembled WGS sequence"/>
</dbReference>
<organism evidence="2 3">
    <name type="scientific">Persephonella hydrogeniphila</name>
    <dbReference type="NCBI Taxonomy" id="198703"/>
    <lineage>
        <taxon>Bacteria</taxon>
        <taxon>Pseudomonadati</taxon>
        <taxon>Aquificota</taxon>
        <taxon>Aquificia</taxon>
        <taxon>Aquificales</taxon>
        <taxon>Hydrogenothermaceae</taxon>
        <taxon>Persephonella</taxon>
    </lineage>
</organism>
<dbReference type="EMBL" id="OBEI01000002">
    <property type="protein sequence ID" value="SNZ06759.1"/>
    <property type="molecule type" value="Genomic_DNA"/>
</dbReference>
<accession>A0A285NBF9</accession>
<keyword evidence="3" id="KW-1185">Reference proteome</keyword>
<dbReference type="PANTHER" id="PTHR42899">
    <property type="entry name" value="SPERMATOGENESIS-ASSOCIATED PROTEIN 20"/>
    <property type="match status" value="1"/>
</dbReference>
<dbReference type="OrthoDB" id="9762614at2"/>
<dbReference type="InterPro" id="IPR024705">
    <property type="entry name" value="Ssp411"/>
</dbReference>
<dbReference type="InterPro" id="IPR004879">
    <property type="entry name" value="Ssp411-like_TRX"/>
</dbReference>
<dbReference type="InterPro" id="IPR008928">
    <property type="entry name" value="6-hairpin_glycosidase_sf"/>
</dbReference>
<protein>
    <recommendedName>
        <fullName evidence="1">Spermatogenesis-associated protein 20-like TRX domain-containing protein</fullName>
    </recommendedName>
</protein>
<sequence length="681" mass="79677">MMPNRLINEKSPYLKQHASNPVDWYPWSKEAFEKAIKEDKPIFLSIGYSTCHWCHVMEKESFEDKEIAEILNENFVSIKVDREERPDIDSIYMNVCMMMTGRGGWPLTIFMTPDKRPFYAGTYFPKEGSYTRIGLKELLLNISKLWKEDRKKLLDRAEVVVDHLKKLSEKSSEEKLTENITEMLYQKLKDIFDPYYGGFGRRPKFPVPHNLLFLMRYHYSTGKENSIEMVKHTLTNMRLGGIHDHIGYGFHRYSTDERWFLPHFEKMLYDQATLLMAYTEAFQITGESLYKQTVEEIIQYLTRNMLSPEGGFYSAEDADSEGEEGKFYVWSYDELKEIVEDIDLFEDIFGITQEGNYREEHTGRPTGKNILYMRKTLTDISKETGISEEKLSLKISNWRKKLFSERKKRVHPLKDTKILTDWNGLVIAGLSKASVINPEYIKIAKNTADFILSKMKTKNGTVFHRYKDGDADIDGFLSDYSYLVWGLIELYQHSFEEKYLIEAVELTDKMIKHFWDKKGGFYDTPDFGEELIVRPKEGYDGAIPSGNSVAVYNLFRLYRITGNTEYRDRALKTIEFFAEKIKSIPSGYSMMILGFDFYIRDGKDIVISGKDFLQVEKILKQTFDPYRTVVIKKDESLNNLIPHLREIPVKERSEVYICENFSCGLPLTDIEEISEKLIRKS</sequence>
<dbReference type="Gene3D" id="1.50.10.10">
    <property type="match status" value="2"/>
</dbReference>
<reference evidence="3" key="1">
    <citation type="submission" date="2017-09" db="EMBL/GenBank/DDBJ databases">
        <authorList>
            <person name="Varghese N."/>
            <person name="Submissions S."/>
        </authorList>
    </citation>
    <scope>NUCLEOTIDE SEQUENCE [LARGE SCALE GENOMIC DNA]</scope>
    <source>
        <strain evidence="3">DSM 15103</strain>
    </source>
</reference>
<dbReference type="GO" id="GO:0005975">
    <property type="term" value="P:carbohydrate metabolic process"/>
    <property type="evidence" value="ECO:0007669"/>
    <property type="project" value="InterPro"/>
</dbReference>
<dbReference type="PANTHER" id="PTHR42899:SF1">
    <property type="entry name" value="SPERMATOGENESIS-ASSOCIATED PROTEIN 20"/>
    <property type="match status" value="1"/>
</dbReference>
<dbReference type="SUPFAM" id="SSF48208">
    <property type="entry name" value="Six-hairpin glycosidases"/>
    <property type="match status" value="1"/>
</dbReference>
<name>A0A285NBF9_9AQUI</name>
<feature type="domain" description="Spermatogenesis-associated protein 20-like TRX" evidence="1">
    <location>
        <begin position="3"/>
        <end position="164"/>
    </location>
</feature>
<dbReference type="InterPro" id="IPR012341">
    <property type="entry name" value="6hp_glycosidase-like_sf"/>
</dbReference>
<dbReference type="Pfam" id="PF03190">
    <property type="entry name" value="Thioredox_DsbH"/>
    <property type="match status" value="1"/>
</dbReference>
<proteinExistence type="predicted"/>